<feature type="region of interest" description="Disordered" evidence="1">
    <location>
        <begin position="1"/>
        <end position="58"/>
    </location>
</feature>
<dbReference type="EMBL" id="AM889138">
    <property type="protein sequence ID" value="CBA05659.1"/>
    <property type="molecule type" value="Genomic_DNA"/>
</dbReference>
<reference evidence="2" key="1">
    <citation type="journal article" date="2008" name="Proc. Natl. Acad. Sci. U.S.A.">
        <title>Whole-genome comparison of disease and carriage strains provides insights into virulence evolution in Neisseria meningitidis.</title>
        <authorList>
            <person name="Schoen C."/>
            <person name="Blom J."/>
            <person name="Claus H."/>
            <person name="Schramm-Glueck A."/>
            <person name="Brandt P."/>
            <person name="Mueller T."/>
            <person name="Goesmann A."/>
            <person name="Joseph B."/>
            <person name="Konietzny S."/>
            <person name="Kurzai O."/>
            <person name="Schmitt C."/>
            <person name="Friedrich T."/>
            <person name="Linke B."/>
            <person name="Vogel U."/>
            <person name="Frosch M."/>
        </authorList>
    </citation>
    <scope>NUCLEOTIDE SEQUENCE</scope>
    <source>
        <strain evidence="2">Alpha275</strain>
    </source>
</reference>
<proteinExistence type="predicted"/>
<evidence type="ECO:0000313" key="2">
    <source>
        <dbReference type="EMBL" id="CBA05659.1"/>
    </source>
</evidence>
<gene>
    <name evidence="2" type="ORF">NMW_0604</name>
</gene>
<evidence type="ECO:0000256" key="1">
    <source>
        <dbReference type="SAM" id="MobiDB-lite"/>
    </source>
</evidence>
<dbReference type="AlphaFoldDB" id="C6SI34"/>
<protein>
    <submittedName>
        <fullName evidence="2">Uncharacterized protein</fullName>
    </submittedName>
</protein>
<accession>C6SI34</accession>
<sequence>MGFSPPKQRQVATTVKQRQARRWAKPTLRWTATDPHSTEANLKQPAHFQAAQSEHQTV</sequence>
<organism evidence="2">
    <name type="scientific">Neisseria meningitidis alpha275</name>
    <dbReference type="NCBI Taxonomy" id="295996"/>
    <lineage>
        <taxon>Bacteria</taxon>
        <taxon>Pseudomonadati</taxon>
        <taxon>Pseudomonadota</taxon>
        <taxon>Betaproteobacteria</taxon>
        <taxon>Neisseriales</taxon>
        <taxon>Neisseriaceae</taxon>
        <taxon>Neisseria</taxon>
    </lineage>
</organism>
<name>C6SI34_NEIME</name>